<dbReference type="Proteomes" id="UP001219355">
    <property type="component" value="Chromosome 5"/>
</dbReference>
<evidence type="ECO:0000256" key="6">
    <source>
        <dbReference type="ARBA" id="ARBA00023049"/>
    </source>
</evidence>
<evidence type="ECO:0000313" key="10">
    <source>
        <dbReference type="Proteomes" id="UP001219355"/>
    </source>
</evidence>
<dbReference type="InterPro" id="IPR001842">
    <property type="entry name" value="Peptidase_M36"/>
</dbReference>
<keyword evidence="5" id="KW-0862">Zinc</keyword>
<dbReference type="EMBL" id="CP120631">
    <property type="protein sequence ID" value="WEW61511.1"/>
    <property type="molecule type" value="Genomic_DNA"/>
</dbReference>
<evidence type="ECO:0000256" key="5">
    <source>
        <dbReference type="ARBA" id="ARBA00022833"/>
    </source>
</evidence>
<dbReference type="InterPro" id="IPR011096">
    <property type="entry name" value="FTP_domain"/>
</dbReference>
<proteinExistence type="predicted"/>
<accession>A0AAF0IM91</accession>
<feature type="signal peptide" evidence="7">
    <location>
        <begin position="1"/>
        <end position="19"/>
    </location>
</feature>
<comment type="cofactor">
    <cofactor evidence="1">
        <name>Zn(2+)</name>
        <dbReference type="ChEBI" id="CHEBI:29105"/>
    </cofactor>
</comment>
<dbReference type="GO" id="GO:0004222">
    <property type="term" value="F:metalloendopeptidase activity"/>
    <property type="evidence" value="ECO:0007669"/>
    <property type="project" value="InterPro"/>
</dbReference>
<dbReference type="PANTHER" id="PTHR33478">
    <property type="entry name" value="EXTRACELLULAR METALLOPROTEINASE MEP"/>
    <property type="match status" value="1"/>
</dbReference>
<organism evidence="9 10">
    <name type="scientific">Emydomyces testavorans</name>
    <dbReference type="NCBI Taxonomy" id="2070801"/>
    <lineage>
        <taxon>Eukaryota</taxon>
        <taxon>Fungi</taxon>
        <taxon>Dikarya</taxon>
        <taxon>Ascomycota</taxon>
        <taxon>Pezizomycotina</taxon>
        <taxon>Eurotiomycetes</taxon>
        <taxon>Eurotiomycetidae</taxon>
        <taxon>Onygenales</taxon>
        <taxon>Nannizziopsiaceae</taxon>
        <taxon>Emydomyces</taxon>
    </lineage>
</organism>
<dbReference type="GO" id="GO:0008270">
    <property type="term" value="F:zinc ion binding"/>
    <property type="evidence" value="ECO:0007669"/>
    <property type="project" value="InterPro"/>
</dbReference>
<keyword evidence="3" id="KW-0479">Metal-binding</keyword>
<keyword evidence="4" id="KW-0378">Hydrolase</keyword>
<keyword evidence="10" id="KW-1185">Reference proteome</keyword>
<dbReference type="Pfam" id="PF07504">
    <property type="entry name" value="FTP"/>
    <property type="match status" value="1"/>
</dbReference>
<dbReference type="PRINTS" id="PR00999">
    <property type="entry name" value="FUNGALYSIN"/>
</dbReference>
<evidence type="ECO:0000256" key="2">
    <source>
        <dbReference type="ARBA" id="ARBA00022670"/>
    </source>
</evidence>
<evidence type="ECO:0000256" key="7">
    <source>
        <dbReference type="SAM" id="SignalP"/>
    </source>
</evidence>
<evidence type="ECO:0000313" key="9">
    <source>
        <dbReference type="EMBL" id="WEW61511.1"/>
    </source>
</evidence>
<dbReference type="PANTHER" id="PTHR33478:SF1">
    <property type="entry name" value="EXTRACELLULAR METALLOPROTEINASE MEP"/>
    <property type="match status" value="1"/>
</dbReference>
<gene>
    <name evidence="9" type="primary">MEP10</name>
    <name evidence="9" type="ORF">PRK78_007001</name>
</gene>
<feature type="domain" description="FTP" evidence="8">
    <location>
        <begin position="81"/>
        <end position="131"/>
    </location>
</feature>
<keyword evidence="7" id="KW-0732">Signal</keyword>
<evidence type="ECO:0000256" key="1">
    <source>
        <dbReference type="ARBA" id="ARBA00001947"/>
    </source>
</evidence>
<dbReference type="GO" id="GO:0006508">
    <property type="term" value="P:proteolysis"/>
    <property type="evidence" value="ECO:0007669"/>
    <property type="project" value="UniProtKB-KW"/>
</dbReference>
<name>A0AAF0IM91_9EURO</name>
<dbReference type="AlphaFoldDB" id="A0AAF0IM91"/>
<dbReference type="InterPro" id="IPR050371">
    <property type="entry name" value="Fungal_virulence_M36"/>
</dbReference>
<evidence type="ECO:0000256" key="4">
    <source>
        <dbReference type="ARBA" id="ARBA00022801"/>
    </source>
</evidence>
<evidence type="ECO:0000259" key="8">
    <source>
        <dbReference type="Pfam" id="PF07504"/>
    </source>
</evidence>
<feature type="chain" id="PRO_5042068837" evidence="7">
    <location>
        <begin position="20"/>
        <end position="251"/>
    </location>
</feature>
<sequence>MHGLLLAAGLLSLPFHAFAHPHQPATGVVPRRLDVNAYRLAEKSKYENTDAVSKNSAIASLSGGSYVDVATEAVKKSMPGATFRVVDDHYVGQNGIAHVRFRQTLHGLDIDNADFNVNVDNGKIFSMGNSFFTGQVPKEFQQDHSDPVQALNGARKVLQLPVKTENVKAEQVKTQSDNEKETFVFKGTSGALSDPKAKLVYLVKEDGTLALTWRIETDIGDNWLLSYVDAKDSNKVHNVVDYVAEAATYQV</sequence>
<protein>
    <submittedName>
        <fullName evidence="9">Extracellular metalloproteinase 10</fullName>
    </submittedName>
</protein>
<evidence type="ECO:0000256" key="3">
    <source>
        <dbReference type="ARBA" id="ARBA00022723"/>
    </source>
</evidence>
<keyword evidence="6 9" id="KW-0482">Metalloprotease</keyword>
<keyword evidence="2" id="KW-0645">Protease</keyword>
<reference evidence="9" key="1">
    <citation type="submission" date="2023-03" db="EMBL/GenBank/DDBJ databases">
        <title>Emydomyces testavorans Genome Sequence.</title>
        <authorList>
            <person name="Hoyer L."/>
        </authorList>
    </citation>
    <scope>NUCLEOTIDE SEQUENCE</scope>
    <source>
        <strain evidence="9">16-2883</strain>
    </source>
</reference>